<evidence type="ECO:0000313" key="3">
    <source>
        <dbReference type="EMBL" id="OMJ68907.1"/>
    </source>
</evidence>
<feature type="compositionally biased region" description="Basic residues" evidence="2">
    <location>
        <begin position="533"/>
        <end position="552"/>
    </location>
</feature>
<feature type="coiled-coil region" evidence="1">
    <location>
        <begin position="113"/>
        <end position="140"/>
    </location>
</feature>
<dbReference type="AlphaFoldDB" id="A0A1R2AWM4"/>
<gene>
    <name evidence="3" type="ORF">SteCoe_33508</name>
</gene>
<proteinExistence type="predicted"/>
<comment type="caution">
    <text evidence="3">The sequence shown here is derived from an EMBL/GenBank/DDBJ whole genome shotgun (WGS) entry which is preliminary data.</text>
</comment>
<feature type="region of interest" description="Disordered" evidence="2">
    <location>
        <begin position="526"/>
        <end position="552"/>
    </location>
</feature>
<sequence length="552" mass="63870">MLGENAEGSYIEALKTKIEENIKESLKESLKVTLQESLTKSLEESLKISIQDSLREELYMVIEHKVTPSIRNLEIQTACQVSKTNEFYAELKKITEHITGQINKLADQVITVKSSATQNLEKIEYTIKQLNKKADLYELHALAKEVSGMTPLVTFFQHQEWSQTLAPKTEIYRIDYDLARSKEMIMERPTIERMLNEQAKIIVDLRSEISKEKGSLLLKINDLKEADSGLDNKIEMTKNKMQQNNEIISKKINEVFEYVLEKPWSEDFELLSHKIDTKATSQEISDMRNAIEPKMNEFIERYTEMTTDLDNYCKIMARFDEVILTKASKEDVKFLQKYQNNYVLQHTIDPIITDFYSKLKLFEDKFILYSKNLEDIKQEVSAYSLISSYQKTQAKDHQKLLDNMKALRESMKVKADKSDICSLFDVMGYRDDIINLSSILENIKDLFHQAVVLQHEAMTTLLLSGDSPVAKNRHRAEITKNLESLMKRINSNSDFLSNMKQKTLRSKKNLSSMTSITLENAFDDKTPSSRIASTRHRRVTSSAGKRRPNLFT</sequence>
<name>A0A1R2AWM4_9CILI</name>
<accession>A0A1R2AWM4</accession>
<dbReference type="EMBL" id="MPUH01001265">
    <property type="protein sequence ID" value="OMJ68907.1"/>
    <property type="molecule type" value="Genomic_DNA"/>
</dbReference>
<evidence type="ECO:0000313" key="4">
    <source>
        <dbReference type="Proteomes" id="UP000187209"/>
    </source>
</evidence>
<keyword evidence="1" id="KW-0175">Coiled coil</keyword>
<organism evidence="3 4">
    <name type="scientific">Stentor coeruleus</name>
    <dbReference type="NCBI Taxonomy" id="5963"/>
    <lineage>
        <taxon>Eukaryota</taxon>
        <taxon>Sar</taxon>
        <taxon>Alveolata</taxon>
        <taxon>Ciliophora</taxon>
        <taxon>Postciliodesmatophora</taxon>
        <taxon>Heterotrichea</taxon>
        <taxon>Heterotrichida</taxon>
        <taxon>Stentoridae</taxon>
        <taxon>Stentor</taxon>
    </lineage>
</organism>
<dbReference type="Proteomes" id="UP000187209">
    <property type="component" value="Unassembled WGS sequence"/>
</dbReference>
<keyword evidence="4" id="KW-1185">Reference proteome</keyword>
<evidence type="ECO:0000256" key="1">
    <source>
        <dbReference type="SAM" id="Coils"/>
    </source>
</evidence>
<protein>
    <submittedName>
        <fullName evidence="3">Uncharacterized protein</fullName>
    </submittedName>
</protein>
<dbReference type="OrthoDB" id="424405at2759"/>
<reference evidence="3 4" key="1">
    <citation type="submission" date="2016-11" db="EMBL/GenBank/DDBJ databases">
        <title>The macronuclear genome of Stentor coeruleus: a giant cell with tiny introns.</title>
        <authorList>
            <person name="Slabodnick M."/>
            <person name="Ruby J.G."/>
            <person name="Reiff S.B."/>
            <person name="Swart E.C."/>
            <person name="Gosai S."/>
            <person name="Prabakaran S."/>
            <person name="Witkowska E."/>
            <person name="Larue G.E."/>
            <person name="Fisher S."/>
            <person name="Freeman R.M."/>
            <person name="Gunawardena J."/>
            <person name="Chu W."/>
            <person name="Stover N.A."/>
            <person name="Gregory B.D."/>
            <person name="Nowacki M."/>
            <person name="Derisi J."/>
            <person name="Roy S.W."/>
            <person name="Marshall W.F."/>
            <person name="Sood P."/>
        </authorList>
    </citation>
    <scope>NUCLEOTIDE SEQUENCE [LARGE SCALE GENOMIC DNA]</scope>
    <source>
        <strain evidence="3">WM001</strain>
    </source>
</reference>
<evidence type="ECO:0000256" key="2">
    <source>
        <dbReference type="SAM" id="MobiDB-lite"/>
    </source>
</evidence>